<dbReference type="AlphaFoldDB" id="H0R565"/>
<dbReference type="OrthoDB" id="7592443at2"/>
<dbReference type="Pfam" id="PF00266">
    <property type="entry name" value="Aminotran_5"/>
    <property type="match status" value="1"/>
</dbReference>
<dbReference type="Gene3D" id="3.90.1150.10">
    <property type="entry name" value="Aspartate Aminotransferase, domain 1"/>
    <property type="match status" value="1"/>
</dbReference>
<dbReference type="InterPro" id="IPR015421">
    <property type="entry name" value="PyrdxlP-dep_Trfase_major"/>
</dbReference>
<dbReference type="InterPro" id="IPR000192">
    <property type="entry name" value="Aminotrans_V_dom"/>
</dbReference>
<dbReference type="InterPro" id="IPR015422">
    <property type="entry name" value="PyrdxlP-dep_Trfase_small"/>
</dbReference>
<organism evidence="2 3">
    <name type="scientific">Gordonia effusa NBRC 100432</name>
    <dbReference type="NCBI Taxonomy" id="1077974"/>
    <lineage>
        <taxon>Bacteria</taxon>
        <taxon>Bacillati</taxon>
        <taxon>Actinomycetota</taxon>
        <taxon>Actinomycetes</taxon>
        <taxon>Mycobacteriales</taxon>
        <taxon>Gordoniaceae</taxon>
        <taxon>Gordonia</taxon>
    </lineage>
</organism>
<dbReference type="PANTHER" id="PTHR43586">
    <property type="entry name" value="CYSTEINE DESULFURASE"/>
    <property type="match status" value="1"/>
</dbReference>
<dbReference type="InterPro" id="IPR011340">
    <property type="entry name" value="Cys_dSase-rel"/>
</dbReference>
<dbReference type="InterPro" id="IPR015424">
    <property type="entry name" value="PyrdxlP-dep_Trfase"/>
</dbReference>
<dbReference type="eggNOG" id="COG0520">
    <property type="taxonomic scope" value="Bacteria"/>
</dbReference>
<name>H0R565_9ACTN</name>
<proteinExistence type="predicted"/>
<feature type="domain" description="Aminotransferase class V" evidence="1">
    <location>
        <begin position="21"/>
        <end position="390"/>
    </location>
</feature>
<evidence type="ECO:0000259" key="1">
    <source>
        <dbReference type="Pfam" id="PF00266"/>
    </source>
</evidence>
<keyword evidence="3" id="KW-1185">Reference proteome</keyword>
<sequence length="398" mass="41650">MTFDVAHARGLFPSLGDGWIHFDPQAGMQIPDAVASAVSTGFRSLVSAPGGVYPASRATLDVVSSARRSIADLLAADPSGVVLGSSVGALIGNLADAYGTQRWWGTEVLLSKVDDEANIVPWLRHASALGARVRWAEMDIESGRLPTEQFTDLISDATKIVAVTLASSTTGALTDINEIATLAHNAGAKVIVDASSAAPYLSLDIAELGADVVVVSADRWGGPRVAAMVFADPAEIDTLESLSVDPAASGPARLEIGQHQGALLAGVVASVEHLASLDDDAIGKRRRRLVTSLDGVYEYLQRLMFYLINSLENLSPVRVFGTAENRVPLVSFTVDGVSGDKVVRRLADNGICALTAVPSRALAQAGVDEVDGAVTIGLSPYSTPYEVDHLVRTLASLA</sequence>
<reference evidence="2 3" key="1">
    <citation type="submission" date="2011-12" db="EMBL/GenBank/DDBJ databases">
        <title>Whole genome shotgun sequence of Gordonia effusa NBRC 100432.</title>
        <authorList>
            <person name="Yoshida I."/>
            <person name="Takarada H."/>
            <person name="Hosoyama A."/>
            <person name="Tsuchikane K."/>
            <person name="Katsumata H."/>
            <person name="Yamazaki S."/>
            <person name="Fujita N."/>
        </authorList>
    </citation>
    <scope>NUCLEOTIDE SEQUENCE [LARGE SCALE GENOMIC DNA]</scope>
    <source>
        <strain evidence="2 3">NBRC 100432</strain>
    </source>
</reference>
<dbReference type="Gene3D" id="3.40.640.10">
    <property type="entry name" value="Type I PLP-dependent aspartate aminotransferase-like (Major domain)"/>
    <property type="match status" value="1"/>
</dbReference>
<comment type="caution">
    <text evidence="2">The sequence shown here is derived from an EMBL/GenBank/DDBJ whole genome shotgun (WGS) entry which is preliminary data.</text>
</comment>
<protein>
    <submittedName>
        <fullName evidence="2">Cysteine desulfurase family protein</fullName>
    </submittedName>
</protein>
<dbReference type="NCBIfam" id="TIGR01976">
    <property type="entry name" value="am_tr_V_VC1184"/>
    <property type="match status" value="1"/>
</dbReference>
<accession>H0R565</accession>
<dbReference type="SUPFAM" id="SSF53383">
    <property type="entry name" value="PLP-dependent transferases"/>
    <property type="match status" value="1"/>
</dbReference>
<gene>
    <name evidence="2" type="ORF">GOEFS_106_01140</name>
</gene>
<evidence type="ECO:0000313" key="2">
    <source>
        <dbReference type="EMBL" id="GAB20216.1"/>
    </source>
</evidence>
<evidence type="ECO:0000313" key="3">
    <source>
        <dbReference type="Proteomes" id="UP000035034"/>
    </source>
</evidence>
<dbReference type="Proteomes" id="UP000035034">
    <property type="component" value="Unassembled WGS sequence"/>
</dbReference>
<dbReference type="RefSeq" id="WP_007319551.1">
    <property type="nucleotide sequence ID" value="NZ_BAEH01000106.1"/>
</dbReference>
<dbReference type="PANTHER" id="PTHR43586:SF21">
    <property type="entry name" value="PYRIDOXAL PHOSPHATE (PLP)-DEPENDENT ASPARTATE AMINOTRANSFERASE SUPERFAMILY"/>
    <property type="match status" value="1"/>
</dbReference>
<dbReference type="STRING" id="1077974.GOEFS_106_01140"/>
<dbReference type="EMBL" id="BAEH01000106">
    <property type="protein sequence ID" value="GAB20216.1"/>
    <property type="molecule type" value="Genomic_DNA"/>
</dbReference>